<keyword evidence="5 9" id="KW-0812">Transmembrane</keyword>
<feature type="transmembrane region" description="Helical" evidence="9">
    <location>
        <begin position="83"/>
        <end position="103"/>
    </location>
</feature>
<keyword evidence="7 8" id="KW-0472">Membrane</keyword>
<evidence type="ECO:0000256" key="5">
    <source>
        <dbReference type="ARBA" id="ARBA00022692"/>
    </source>
</evidence>
<keyword evidence="6 9" id="KW-1133">Transmembrane helix</keyword>
<comment type="similarity">
    <text evidence="2 8">Belongs to the BioY family.</text>
</comment>
<feature type="transmembrane region" description="Helical" evidence="9">
    <location>
        <begin position="124"/>
        <end position="144"/>
    </location>
</feature>
<evidence type="ECO:0000256" key="2">
    <source>
        <dbReference type="ARBA" id="ARBA00010692"/>
    </source>
</evidence>
<evidence type="ECO:0000256" key="4">
    <source>
        <dbReference type="ARBA" id="ARBA00022475"/>
    </source>
</evidence>
<dbReference type="PANTHER" id="PTHR34295">
    <property type="entry name" value="BIOTIN TRANSPORTER BIOY"/>
    <property type="match status" value="1"/>
</dbReference>
<feature type="transmembrane region" description="Helical" evidence="9">
    <location>
        <begin position="58"/>
        <end position="77"/>
    </location>
</feature>
<dbReference type="Gene3D" id="1.10.1760.20">
    <property type="match status" value="1"/>
</dbReference>
<sequence>MAAKPNPTLDIVYIALFAALTAALALFPPLTLPVIGVPITAQSMGPMLAGAILGARRGALAMVLVIALVAIGLPILSGGRGGLGVFAGPTVGFLLGWVPAAWVTGLLHELGWRQLTSISSFTHAAVGGIVVLYAIGIPVLAFQAGLTLKAAAVGSMTFIPGDLIKAALTAMIAVSVKRAWPIIRPAAEPSA</sequence>
<dbReference type="Pfam" id="PF02632">
    <property type="entry name" value="BioY"/>
    <property type="match status" value="1"/>
</dbReference>
<accession>A0A285TGB5</accession>
<feature type="transmembrane region" description="Helical" evidence="9">
    <location>
        <begin position="12"/>
        <end position="37"/>
    </location>
</feature>
<protein>
    <recommendedName>
        <fullName evidence="8">Biotin transporter</fullName>
    </recommendedName>
</protein>
<reference evidence="11" key="1">
    <citation type="submission" date="2017-08" db="EMBL/GenBank/DDBJ databases">
        <authorList>
            <person name="Varghese N."/>
            <person name="Submissions S."/>
        </authorList>
    </citation>
    <scope>NUCLEOTIDE SEQUENCE [LARGE SCALE GENOMIC DNA]</scope>
    <source>
        <strain evidence="11">JA276</strain>
    </source>
</reference>
<dbReference type="GO" id="GO:0015225">
    <property type="term" value="F:biotin transmembrane transporter activity"/>
    <property type="evidence" value="ECO:0007669"/>
    <property type="project" value="UniProtKB-UniRule"/>
</dbReference>
<evidence type="ECO:0000256" key="7">
    <source>
        <dbReference type="ARBA" id="ARBA00023136"/>
    </source>
</evidence>
<keyword evidence="3 8" id="KW-0813">Transport</keyword>
<dbReference type="PIRSF" id="PIRSF016661">
    <property type="entry name" value="BioY"/>
    <property type="match status" value="1"/>
</dbReference>
<gene>
    <name evidence="10" type="ORF">SAMN05877831_11768</name>
</gene>
<evidence type="ECO:0000313" key="11">
    <source>
        <dbReference type="Proteomes" id="UP000219111"/>
    </source>
</evidence>
<evidence type="ECO:0000256" key="9">
    <source>
        <dbReference type="SAM" id="Phobius"/>
    </source>
</evidence>
<name>A0A285TGB5_9RHOB</name>
<keyword evidence="4 8" id="KW-1003">Cell membrane</keyword>
<evidence type="ECO:0000256" key="1">
    <source>
        <dbReference type="ARBA" id="ARBA00004651"/>
    </source>
</evidence>
<evidence type="ECO:0000313" key="10">
    <source>
        <dbReference type="EMBL" id="SOC19160.1"/>
    </source>
</evidence>
<organism evidence="10 11">
    <name type="scientific">Rhodobacter maris</name>
    <dbReference type="NCBI Taxonomy" id="446682"/>
    <lineage>
        <taxon>Bacteria</taxon>
        <taxon>Pseudomonadati</taxon>
        <taxon>Pseudomonadota</taxon>
        <taxon>Alphaproteobacteria</taxon>
        <taxon>Rhodobacterales</taxon>
        <taxon>Rhodobacter group</taxon>
        <taxon>Rhodobacter</taxon>
    </lineage>
</organism>
<dbReference type="OrthoDB" id="9803495at2"/>
<evidence type="ECO:0000256" key="8">
    <source>
        <dbReference type="PIRNR" id="PIRNR016661"/>
    </source>
</evidence>
<dbReference type="AlphaFoldDB" id="A0A285TGB5"/>
<evidence type="ECO:0000256" key="3">
    <source>
        <dbReference type="ARBA" id="ARBA00022448"/>
    </source>
</evidence>
<dbReference type="GO" id="GO:0005886">
    <property type="term" value="C:plasma membrane"/>
    <property type="evidence" value="ECO:0007669"/>
    <property type="project" value="UniProtKB-SubCell"/>
</dbReference>
<evidence type="ECO:0000256" key="6">
    <source>
        <dbReference type="ARBA" id="ARBA00022989"/>
    </source>
</evidence>
<dbReference type="RefSeq" id="WP_097071281.1">
    <property type="nucleotide sequence ID" value="NZ_OBMT01000017.1"/>
</dbReference>
<comment type="subcellular location">
    <subcellularLocation>
        <location evidence="1 8">Cell membrane</location>
        <topology evidence="1 8">Multi-pass membrane protein</topology>
    </subcellularLocation>
</comment>
<keyword evidence="11" id="KW-1185">Reference proteome</keyword>
<dbReference type="EMBL" id="OBMT01000017">
    <property type="protein sequence ID" value="SOC19160.1"/>
    <property type="molecule type" value="Genomic_DNA"/>
</dbReference>
<proteinExistence type="inferred from homology"/>
<dbReference type="PANTHER" id="PTHR34295:SF4">
    <property type="entry name" value="BIOTIN TRANSPORTER BIOY-RELATED"/>
    <property type="match status" value="1"/>
</dbReference>
<dbReference type="Proteomes" id="UP000219111">
    <property type="component" value="Unassembled WGS sequence"/>
</dbReference>
<dbReference type="InterPro" id="IPR003784">
    <property type="entry name" value="BioY"/>
</dbReference>